<evidence type="ECO:0000256" key="1">
    <source>
        <dbReference type="ARBA" id="ARBA00004141"/>
    </source>
</evidence>
<evidence type="ECO:0000313" key="8">
    <source>
        <dbReference type="EMBL" id="KIW92957.1"/>
    </source>
</evidence>
<feature type="transmembrane region" description="Helical" evidence="6">
    <location>
        <begin position="408"/>
        <end position="429"/>
    </location>
</feature>
<feature type="transmembrane region" description="Helical" evidence="6">
    <location>
        <begin position="315"/>
        <end position="337"/>
    </location>
</feature>
<dbReference type="PROSITE" id="PS50850">
    <property type="entry name" value="MFS"/>
    <property type="match status" value="1"/>
</dbReference>
<feature type="transmembrane region" description="Helical" evidence="6">
    <location>
        <begin position="375"/>
        <end position="396"/>
    </location>
</feature>
<evidence type="ECO:0000256" key="2">
    <source>
        <dbReference type="ARBA" id="ARBA00022448"/>
    </source>
</evidence>
<keyword evidence="3 6" id="KW-0812">Transmembrane</keyword>
<proteinExistence type="predicted"/>
<feature type="transmembrane region" description="Helical" evidence="6">
    <location>
        <begin position="441"/>
        <end position="462"/>
    </location>
</feature>
<dbReference type="Proteomes" id="UP000053789">
    <property type="component" value="Unassembled WGS sequence"/>
</dbReference>
<keyword evidence="5 6" id="KW-0472">Membrane</keyword>
<feature type="transmembrane region" description="Helical" evidence="6">
    <location>
        <begin position="179"/>
        <end position="198"/>
    </location>
</feature>
<dbReference type="HOGENOM" id="CLU_001265_0_1_1"/>
<dbReference type="Pfam" id="PF07690">
    <property type="entry name" value="MFS_1"/>
    <property type="match status" value="1"/>
</dbReference>
<keyword evidence="9" id="KW-1185">Reference proteome</keyword>
<reference evidence="8" key="1">
    <citation type="submission" date="2015-01" db="EMBL/GenBank/DDBJ databases">
        <title>The Genome Sequence of Cladophialophora bantiana CBS 173.52.</title>
        <authorList>
            <consortium name="The Broad Institute Genomics Platform"/>
            <person name="Cuomo C."/>
            <person name="de Hoog S."/>
            <person name="Gorbushina A."/>
            <person name="Stielow B."/>
            <person name="Teixiera M."/>
            <person name="Abouelleil A."/>
            <person name="Chapman S.B."/>
            <person name="Priest M."/>
            <person name="Young S.K."/>
            <person name="Wortman J."/>
            <person name="Nusbaum C."/>
            <person name="Birren B."/>
        </authorList>
    </citation>
    <scope>NUCLEOTIDE SEQUENCE [LARGE SCALE GENOMIC DNA]</scope>
    <source>
        <strain evidence="8">CBS 173.52</strain>
    </source>
</reference>
<evidence type="ECO:0000256" key="4">
    <source>
        <dbReference type="ARBA" id="ARBA00022989"/>
    </source>
</evidence>
<dbReference type="GO" id="GO:0016020">
    <property type="term" value="C:membrane"/>
    <property type="evidence" value="ECO:0007669"/>
    <property type="project" value="UniProtKB-SubCell"/>
</dbReference>
<feature type="transmembrane region" description="Helical" evidence="6">
    <location>
        <begin position="88"/>
        <end position="110"/>
    </location>
</feature>
<gene>
    <name evidence="8" type="ORF">Z519_06806</name>
</gene>
<dbReference type="GO" id="GO:0022857">
    <property type="term" value="F:transmembrane transporter activity"/>
    <property type="evidence" value="ECO:0007669"/>
    <property type="project" value="InterPro"/>
</dbReference>
<keyword evidence="2" id="KW-0813">Transport</keyword>
<feature type="transmembrane region" description="Helical" evidence="6">
    <location>
        <begin position="284"/>
        <end position="309"/>
    </location>
</feature>
<dbReference type="InterPro" id="IPR020846">
    <property type="entry name" value="MFS_dom"/>
</dbReference>
<organism evidence="8 9">
    <name type="scientific">Cladophialophora bantiana (strain ATCC 10958 / CBS 173.52 / CDC B-1940 / NIH 8579)</name>
    <name type="common">Xylohypha bantiana</name>
    <dbReference type="NCBI Taxonomy" id="1442370"/>
    <lineage>
        <taxon>Eukaryota</taxon>
        <taxon>Fungi</taxon>
        <taxon>Dikarya</taxon>
        <taxon>Ascomycota</taxon>
        <taxon>Pezizomycotina</taxon>
        <taxon>Eurotiomycetes</taxon>
        <taxon>Chaetothyriomycetidae</taxon>
        <taxon>Chaetothyriales</taxon>
        <taxon>Herpotrichiellaceae</taxon>
        <taxon>Cladophialophora</taxon>
    </lineage>
</organism>
<evidence type="ECO:0000256" key="3">
    <source>
        <dbReference type="ARBA" id="ARBA00022692"/>
    </source>
</evidence>
<evidence type="ECO:0000256" key="5">
    <source>
        <dbReference type="ARBA" id="ARBA00023136"/>
    </source>
</evidence>
<name>A0A0D2G2M1_CLAB1</name>
<feature type="transmembrane region" description="Helical" evidence="6">
    <location>
        <begin position="349"/>
        <end position="369"/>
    </location>
</feature>
<feature type="transmembrane region" description="Helical" evidence="6">
    <location>
        <begin position="148"/>
        <end position="167"/>
    </location>
</feature>
<dbReference type="AlphaFoldDB" id="A0A0D2G2M1"/>
<dbReference type="PANTHER" id="PTHR43791">
    <property type="entry name" value="PERMEASE-RELATED"/>
    <property type="match status" value="1"/>
</dbReference>
<evidence type="ECO:0000313" key="9">
    <source>
        <dbReference type="Proteomes" id="UP000053789"/>
    </source>
</evidence>
<dbReference type="InterPro" id="IPR011701">
    <property type="entry name" value="MFS"/>
</dbReference>
<dbReference type="GeneID" id="27699734"/>
<accession>A0A0D2G2M1</accession>
<feature type="domain" description="Major facilitator superfamily (MFS) profile" evidence="7">
    <location>
        <begin position="50"/>
        <end position="468"/>
    </location>
</feature>
<evidence type="ECO:0000256" key="6">
    <source>
        <dbReference type="SAM" id="Phobius"/>
    </source>
</evidence>
<comment type="subcellular location">
    <subcellularLocation>
        <location evidence="1">Membrane</location>
        <topology evidence="1">Multi-pass membrane protein</topology>
    </subcellularLocation>
</comment>
<dbReference type="OrthoDB" id="3639251at2759"/>
<dbReference type="Gene3D" id="1.20.1250.20">
    <property type="entry name" value="MFS general substrate transporter like domains"/>
    <property type="match status" value="2"/>
</dbReference>
<dbReference type="FunFam" id="1.20.1250.20:FF:000018">
    <property type="entry name" value="MFS transporter permease"/>
    <property type="match status" value="1"/>
</dbReference>
<sequence>MAFRDPKPLITELDHIEIGCENLDASVDSGVALLDPDEERRILWKIDRRLVTLTGLGYCVCLLDRGNLSAASIAGMTTDLGLQDNNRYSIILLVFFIPYVLFQPPMTLLTRKVGARMFLSTISLLWAGLLVGMGFVKRWDELAGCRVILGALEAGYFPGCVYLLTCWYCRFEIQRRVAVFYLFGCLSSAAGGILAYGLMQLGGTAGLGGWRWILIVEGLITAVIAILSYIFLVDFPDLASRSWNFLTEREAAHVMWRLHRDREDAVPDAFSLTKYLEYAKDFKVWLFAMIFLVTNVVNYSILYFLPIILRDGMGFSTAAAQCLVTPPYAFTALWMYATAHIADRYKMRAPVIVFNCAACIIGLPIMSLAKTSGVRYFGIFLVTAGSNSNTPASVAYQANNIRGVWKRAFSSATLIAFGGIGGIIASTAYRAQDAPGYRPGIWTSFSLNCLNICIVGILTVYFRHCNRKADEGKMVLEGLQSFRYTI</sequence>
<dbReference type="InterPro" id="IPR036259">
    <property type="entry name" value="MFS_trans_sf"/>
</dbReference>
<dbReference type="EMBL" id="KN846988">
    <property type="protein sequence ID" value="KIW92957.1"/>
    <property type="molecule type" value="Genomic_DNA"/>
</dbReference>
<evidence type="ECO:0000259" key="7">
    <source>
        <dbReference type="PROSITE" id="PS50850"/>
    </source>
</evidence>
<dbReference type="PANTHER" id="PTHR43791:SF47">
    <property type="entry name" value="MAJOR FACILITATOR SUPERFAMILY (MFS) PROFILE DOMAIN-CONTAINING PROTEIN-RELATED"/>
    <property type="match status" value="1"/>
</dbReference>
<dbReference type="FunFam" id="1.20.1250.20:FF:000013">
    <property type="entry name" value="MFS general substrate transporter"/>
    <property type="match status" value="1"/>
</dbReference>
<feature type="transmembrane region" description="Helical" evidence="6">
    <location>
        <begin position="117"/>
        <end position="136"/>
    </location>
</feature>
<dbReference type="RefSeq" id="XP_016619626.1">
    <property type="nucleotide sequence ID" value="XM_016764544.1"/>
</dbReference>
<keyword evidence="4 6" id="KW-1133">Transmembrane helix</keyword>
<feature type="transmembrane region" description="Helical" evidence="6">
    <location>
        <begin position="210"/>
        <end position="232"/>
    </location>
</feature>
<dbReference type="VEuPathDB" id="FungiDB:Z519_06806"/>
<dbReference type="SUPFAM" id="SSF103473">
    <property type="entry name" value="MFS general substrate transporter"/>
    <property type="match status" value="1"/>
</dbReference>
<protein>
    <recommendedName>
        <fullName evidence="7">Major facilitator superfamily (MFS) profile domain-containing protein</fullName>
    </recommendedName>
</protein>